<dbReference type="PRINTS" id="PR00378">
    <property type="entry name" value="LIIMPHPHTASE"/>
</dbReference>
<evidence type="ECO:0000256" key="7">
    <source>
        <dbReference type="PIRSR" id="PIRSR600760-2"/>
    </source>
</evidence>
<organism evidence="9 10">
    <name type="scientific">Cyphomyrmex costatus</name>
    <dbReference type="NCBI Taxonomy" id="456900"/>
    <lineage>
        <taxon>Eukaryota</taxon>
        <taxon>Metazoa</taxon>
        <taxon>Ecdysozoa</taxon>
        <taxon>Arthropoda</taxon>
        <taxon>Hexapoda</taxon>
        <taxon>Insecta</taxon>
        <taxon>Pterygota</taxon>
        <taxon>Neoptera</taxon>
        <taxon>Endopterygota</taxon>
        <taxon>Hymenoptera</taxon>
        <taxon>Apocrita</taxon>
        <taxon>Aculeata</taxon>
        <taxon>Formicoidea</taxon>
        <taxon>Formicidae</taxon>
        <taxon>Myrmicinae</taxon>
        <taxon>Cyphomyrmex</taxon>
    </lineage>
</organism>
<feature type="binding site" evidence="7">
    <location>
        <position position="48"/>
    </location>
    <ligand>
        <name>Mg(2+)</name>
        <dbReference type="ChEBI" id="CHEBI:18420"/>
        <label>1</label>
        <note>catalytic</note>
    </ligand>
</feature>
<dbReference type="UniPathway" id="UPA00823">
    <property type="reaction ID" value="UER00788"/>
</dbReference>
<keyword evidence="5 8" id="KW-0378">Hydrolase</keyword>
<comment type="similarity">
    <text evidence="3 8">Belongs to the inositol monophosphatase superfamily.</text>
</comment>
<dbReference type="Gene3D" id="3.40.190.80">
    <property type="match status" value="1"/>
</dbReference>
<keyword evidence="10" id="KW-1185">Reference proteome</keyword>
<dbReference type="STRING" id="456900.A0A195CLI2"/>
<proteinExistence type="inferred from homology"/>
<dbReference type="InterPro" id="IPR033942">
    <property type="entry name" value="IMPase"/>
</dbReference>
<feature type="binding site" evidence="7">
    <location>
        <position position="71"/>
    </location>
    <ligand>
        <name>Mg(2+)</name>
        <dbReference type="ChEBI" id="CHEBI:18420"/>
        <label>1</label>
        <note>catalytic</note>
    </ligand>
</feature>
<dbReference type="PRINTS" id="PR00377">
    <property type="entry name" value="IMPHPHTASES"/>
</dbReference>
<dbReference type="InterPro" id="IPR020583">
    <property type="entry name" value="Inositol_monoP_metal-BS"/>
</dbReference>
<dbReference type="InterPro" id="IPR020552">
    <property type="entry name" value="Inositol_monoPase_Li-sen"/>
</dbReference>
<dbReference type="GO" id="GO:0046872">
    <property type="term" value="F:metal ion binding"/>
    <property type="evidence" value="ECO:0007669"/>
    <property type="project" value="UniProtKB-KW"/>
</dbReference>
<keyword evidence="4 7" id="KW-0479">Metal-binding</keyword>
<dbReference type="PROSITE" id="PS00630">
    <property type="entry name" value="IMP_2"/>
    <property type="match status" value="1"/>
</dbReference>
<evidence type="ECO:0000256" key="6">
    <source>
        <dbReference type="ARBA" id="ARBA00022842"/>
    </source>
</evidence>
<evidence type="ECO:0000313" key="9">
    <source>
        <dbReference type="EMBL" id="KYN01586.1"/>
    </source>
</evidence>
<dbReference type="Pfam" id="PF00459">
    <property type="entry name" value="Inositol_P"/>
    <property type="match status" value="1"/>
</dbReference>
<dbReference type="GO" id="GO:0008934">
    <property type="term" value="F:inositol monophosphate 1-phosphatase activity"/>
    <property type="evidence" value="ECO:0007669"/>
    <property type="project" value="InterPro"/>
</dbReference>
<feature type="non-terminal residue" evidence="9">
    <location>
        <position position="1"/>
    </location>
</feature>
<dbReference type="Gene3D" id="3.30.540.10">
    <property type="entry name" value="Fructose-1,6-Bisphosphatase, subunit A, domain 1"/>
    <property type="match status" value="1"/>
</dbReference>
<dbReference type="PANTHER" id="PTHR20854:SF25">
    <property type="entry name" value="INOSITOL-1-MONOPHOSPHATASE"/>
    <property type="match status" value="1"/>
</dbReference>
<dbReference type="PANTHER" id="PTHR20854">
    <property type="entry name" value="INOSITOL MONOPHOSPHATASE"/>
    <property type="match status" value="1"/>
</dbReference>
<dbReference type="FunFam" id="3.30.540.10:FF:000004">
    <property type="entry name" value="Inositol-1-monophosphatase"/>
    <property type="match status" value="1"/>
</dbReference>
<evidence type="ECO:0000256" key="4">
    <source>
        <dbReference type="ARBA" id="ARBA00022723"/>
    </source>
</evidence>
<accession>A0A195CLI2</accession>
<dbReference type="Proteomes" id="UP000078542">
    <property type="component" value="Unassembled WGS sequence"/>
</dbReference>
<dbReference type="EC" id="3.1.3.25" evidence="8"/>
<feature type="binding site" evidence="7">
    <location>
        <position position="72"/>
    </location>
    <ligand>
        <name>Mg(2+)</name>
        <dbReference type="ChEBI" id="CHEBI:18420"/>
        <label>1</label>
        <note>catalytic</note>
    </ligand>
</feature>
<dbReference type="GO" id="GO:0007165">
    <property type="term" value="P:signal transduction"/>
    <property type="evidence" value="ECO:0007669"/>
    <property type="project" value="TreeGrafter"/>
</dbReference>
<dbReference type="GO" id="GO:0046854">
    <property type="term" value="P:phosphatidylinositol phosphate biosynthetic process"/>
    <property type="evidence" value="ECO:0007669"/>
    <property type="project" value="InterPro"/>
</dbReference>
<evidence type="ECO:0000256" key="5">
    <source>
        <dbReference type="ARBA" id="ARBA00022801"/>
    </source>
</evidence>
<reference evidence="9 10" key="1">
    <citation type="submission" date="2016-03" db="EMBL/GenBank/DDBJ databases">
        <title>Cyphomyrmex costatus WGS genome.</title>
        <authorList>
            <person name="Nygaard S."/>
            <person name="Hu H."/>
            <person name="Boomsma J."/>
            <person name="Zhang G."/>
        </authorList>
    </citation>
    <scope>NUCLEOTIDE SEQUENCE [LARGE SCALE GENOMIC DNA]</scope>
    <source>
        <strain evidence="9">MS0001</strain>
        <tissue evidence="9">Whole body</tissue>
    </source>
</reference>
<evidence type="ECO:0000256" key="1">
    <source>
        <dbReference type="ARBA" id="ARBA00001946"/>
    </source>
</evidence>
<protein>
    <recommendedName>
        <fullName evidence="8">Inositol-1-monophosphatase</fullName>
        <ecNumber evidence="8">3.1.3.25</ecNumber>
    </recommendedName>
</protein>
<dbReference type="GO" id="GO:0006021">
    <property type="term" value="P:inositol biosynthetic process"/>
    <property type="evidence" value="ECO:0007669"/>
    <property type="project" value="UniProtKB-UniPathway"/>
</dbReference>
<gene>
    <name evidence="9" type="ORF">ALC62_07558</name>
</gene>
<keyword evidence="6 7" id="KW-0460">Magnesium</keyword>
<feature type="binding site" evidence="7">
    <location>
        <position position="200"/>
    </location>
    <ligand>
        <name>Mg(2+)</name>
        <dbReference type="ChEBI" id="CHEBI:18420"/>
        <label>1</label>
        <note>catalytic</note>
    </ligand>
</feature>
<dbReference type="EMBL" id="KQ977595">
    <property type="protein sequence ID" value="KYN01586.1"/>
    <property type="molecule type" value="Genomic_DNA"/>
</dbReference>
<dbReference type="InterPro" id="IPR000760">
    <property type="entry name" value="Inositol_monophosphatase-like"/>
</dbReference>
<evidence type="ECO:0000256" key="8">
    <source>
        <dbReference type="RuleBase" id="RU364068"/>
    </source>
</evidence>
<dbReference type="InterPro" id="IPR020550">
    <property type="entry name" value="Inositol_monophosphatase_CS"/>
</dbReference>
<comment type="cofactor">
    <cofactor evidence="1 7 8">
        <name>Mg(2+)</name>
        <dbReference type="ChEBI" id="CHEBI:18420"/>
    </cofactor>
</comment>
<name>A0A195CLI2_9HYME</name>
<dbReference type="SUPFAM" id="SSF56655">
    <property type="entry name" value="Carbohydrate phosphatase"/>
    <property type="match status" value="1"/>
</dbReference>
<dbReference type="CDD" id="cd01639">
    <property type="entry name" value="IMPase"/>
    <property type="match status" value="1"/>
</dbReference>
<dbReference type="PROSITE" id="PS00629">
    <property type="entry name" value="IMP_1"/>
    <property type="match status" value="1"/>
</dbReference>
<evidence type="ECO:0000256" key="2">
    <source>
        <dbReference type="ARBA" id="ARBA00005152"/>
    </source>
</evidence>
<evidence type="ECO:0000256" key="3">
    <source>
        <dbReference type="ARBA" id="ARBA00009759"/>
    </source>
</evidence>
<dbReference type="AlphaFoldDB" id="A0A195CLI2"/>
<comment type="pathway">
    <text evidence="2 8">Polyol metabolism; myo-inositol biosynthesis; myo-inositol from D-glucose 6-phosphate: step 2/2.</text>
</comment>
<feature type="binding site" evidence="7">
    <location>
        <position position="69"/>
    </location>
    <ligand>
        <name>Mg(2+)</name>
        <dbReference type="ChEBI" id="CHEBI:18420"/>
        <label>1</label>
        <note>catalytic</note>
    </ligand>
</feature>
<evidence type="ECO:0000313" key="10">
    <source>
        <dbReference type="Proteomes" id="UP000078542"/>
    </source>
</evidence>
<sequence>ILECSVKDEKIIYNKNEWDFVTNYDQQIEKMFIKGLSKEFPDHKIIAEETVATMQKMPELTDAPTWLLDPIDGTINFMHSFPQFCISIALTVHKVPVLGIIYNPLSLEFYSAIKGKGAFLNGKPIHVSNITDLKKAMLVLDPSAIKIVGKDKDIYAARVNALIEATQVTRNFGSAALSLAYLARGIIDCFHLDNVLKPWDVAAGILIIREAGGTVIDSKGAAYDIMKPNTTAAANENLAREISTLIIDTDLKTQRKRLKRT</sequence>
<comment type="catalytic activity">
    <reaction evidence="8">
        <text>a myo-inositol phosphate + H2O = myo-inositol + phosphate</text>
        <dbReference type="Rhea" id="RHEA:24056"/>
        <dbReference type="ChEBI" id="CHEBI:15377"/>
        <dbReference type="ChEBI" id="CHEBI:17268"/>
        <dbReference type="ChEBI" id="CHEBI:43474"/>
        <dbReference type="ChEBI" id="CHEBI:84139"/>
        <dbReference type="EC" id="3.1.3.25"/>
    </reaction>
</comment>